<dbReference type="GO" id="GO:0008808">
    <property type="term" value="F:cardiolipin synthase activity"/>
    <property type="evidence" value="ECO:0007669"/>
    <property type="project" value="UniProtKB-UniRule"/>
</dbReference>
<dbReference type="Gene3D" id="3.30.870.10">
    <property type="entry name" value="Endonuclease Chain A"/>
    <property type="match status" value="2"/>
</dbReference>
<dbReference type="EC" id="2.7.8.-" evidence="12"/>
<feature type="transmembrane region" description="Helical" evidence="13">
    <location>
        <begin position="45"/>
        <end position="65"/>
    </location>
</feature>
<dbReference type="GO" id="GO:0032049">
    <property type="term" value="P:cardiolipin biosynthetic process"/>
    <property type="evidence" value="ECO:0007669"/>
    <property type="project" value="UniProtKB-UniRule"/>
</dbReference>
<keyword evidence="9 13" id="KW-0472">Membrane</keyword>
<feature type="domain" description="PLD phosphodiesterase" evidence="14">
    <location>
        <begin position="413"/>
        <end position="440"/>
    </location>
</feature>
<dbReference type="PANTHER" id="PTHR21248:SF22">
    <property type="entry name" value="PHOSPHOLIPASE D"/>
    <property type="match status" value="1"/>
</dbReference>
<evidence type="ECO:0000256" key="12">
    <source>
        <dbReference type="NCBIfam" id="TIGR04265"/>
    </source>
</evidence>
<evidence type="ECO:0000256" key="9">
    <source>
        <dbReference type="ARBA" id="ARBA00023136"/>
    </source>
</evidence>
<keyword evidence="8" id="KW-0443">Lipid metabolism</keyword>
<dbReference type="InterPro" id="IPR001736">
    <property type="entry name" value="PLipase_D/transphosphatidylase"/>
</dbReference>
<evidence type="ECO:0000256" key="13">
    <source>
        <dbReference type="SAM" id="Phobius"/>
    </source>
</evidence>
<keyword evidence="5 13" id="KW-0812">Transmembrane</keyword>
<dbReference type="STRING" id="865938.Weevi_1096"/>
<keyword evidence="11" id="KW-1208">Phospholipid metabolism</keyword>
<keyword evidence="3" id="KW-0444">Lipid biosynthesis</keyword>
<sequence>MAEATHILHQLWQFLVEWYWIPLTLIYLVLILTILIENRKPEKTIAWILVIVFLPIIGLLFYFFFGQKFNKEKTLSRIDTKQQRQIIERWHSISSFNSSNQQLITEQTGNFSKVFQYLYHSLSSPSYLDNQLEVLINGEEKFPRFLEVLRQAKHHIHLEYYIFELDQIGQEVIEILKNKAANGVIVRIIVDGFGSPKLIKKAKKIFEDSLIQCQTFLPVHFSSLANSNYRNHRKIMIVDAEIAFVGGINISDRYINTPPYSDKNKLYWRDTSLCIRGESVDMLELQFWLSWSMTQGQMYSMDEAEYHFPEQKITYRSIESVIGFSYTSPGSDVPSAMESMILAISLAKEKICITTPYFIPSDEFKSALLIAVSSGVEVNLILPEKGDSFIVQQASLSFLKSLMKRGVNVHLYQKGFIHAKTITVDNEIAFVGTVNLDNRSFFINFEITAVFYDKKAIKKLYQQFKLDLLDTRKITYQQWKSIPMIHRGIASLCRLLAPLL</sequence>
<dbReference type="NCBIfam" id="TIGR04265">
    <property type="entry name" value="bac_cardiolipin"/>
    <property type="match status" value="1"/>
</dbReference>
<keyword evidence="16" id="KW-1185">Reference proteome</keyword>
<dbReference type="InterPro" id="IPR027379">
    <property type="entry name" value="CLS_N"/>
</dbReference>
<keyword evidence="4" id="KW-0808">Transferase</keyword>
<protein>
    <recommendedName>
        <fullName evidence="12">Cardiolipin synthase</fullName>
        <ecNumber evidence="12">2.7.8.-</ecNumber>
    </recommendedName>
</protein>
<dbReference type="GO" id="GO:0005886">
    <property type="term" value="C:plasma membrane"/>
    <property type="evidence" value="ECO:0007669"/>
    <property type="project" value="UniProtKB-SubCell"/>
</dbReference>
<evidence type="ECO:0000256" key="10">
    <source>
        <dbReference type="ARBA" id="ARBA00023209"/>
    </source>
</evidence>
<evidence type="ECO:0000256" key="2">
    <source>
        <dbReference type="ARBA" id="ARBA00022475"/>
    </source>
</evidence>
<keyword evidence="7 13" id="KW-1133">Transmembrane helix</keyword>
<evidence type="ECO:0000256" key="6">
    <source>
        <dbReference type="ARBA" id="ARBA00022737"/>
    </source>
</evidence>
<dbReference type="CDD" id="cd09110">
    <property type="entry name" value="PLDc_CLS_1"/>
    <property type="match status" value="1"/>
</dbReference>
<accession>F0P2B5</accession>
<dbReference type="EMBL" id="CP002455">
    <property type="protein sequence ID" value="ADX67805.1"/>
    <property type="molecule type" value="Genomic_DNA"/>
</dbReference>
<keyword evidence="10" id="KW-0594">Phospholipid biosynthesis</keyword>
<dbReference type="KEGG" id="wvi:Weevi_1096"/>
<dbReference type="InterPro" id="IPR025202">
    <property type="entry name" value="PLD-like_dom"/>
</dbReference>
<dbReference type="CDD" id="cd09112">
    <property type="entry name" value="PLDc_CLS_2"/>
    <property type="match status" value="1"/>
</dbReference>
<keyword evidence="6" id="KW-0677">Repeat</keyword>
<reference evidence="16" key="2">
    <citation type="journal article" date="2011" name="Stand. Genomic Sci.">
        <title>Complete genome sequence of Weeksella virosa type strain (9751T).</title>
        <authorList>
            <person name="Lang E."/>
            <person name="Teshima H."/>
            <person name="Lucas S."/>
            <person name="Lapidus A."/>
            <person name="Hammon N."/>
            <person name="Deshpande S."/>
            <person name="Nolan M."/>
            <person name="Cheng J."/>
            <person name="Pitluck S."/>
            <person name="Liolios K."/>
            <person name="Pagani I."/>
            <person name="Mikhailova N."/>
            <person name="Ivanova N."/>
            <person name="Mavromatis K."/>
            <person name="Pati A."/>
            <person name="Tapia R."/>
            <person name="Han C."/>
            <person name="Goodwin L."/>
            <person name="Chen A."/>
            <person name="Palaniappan K."/>
            <person name="Land M."/>
            <person name="Hauser L."/>
            <person name="Chang Y."/>
            <person name="Jeffries C."/>
            <person name="Brambilla E."/>
            <person name="Kopitz M."/>
            <person name="Rohde M."/>
            <person name="Goker M."/>
            <person name="Tindall B."/>
            <person name="Detter J."/>
            <person name="Woyke T."/>
            <person name="Bristow J."/>
            <person name="Eisen J."/>
            <person name="Markowitz V."/>
            <person name="Hugenholtz P."/>
            <person name="Klenk H."/>
            <person name="Kyrpides N."/>
        </authorList>
    </citation>
    <scope>NUCLEOTIDE SEQUENCE [LARGE SCALE GENOMIC DNA]</scope>
    <source>
        <strain evidence="16">ATCC 43766 / DSM 16922 / JCM 21250 / NBRC 16016 / NCTC 11634 / CL345/78</strain>
    </source>
</reference>
<evidence type="ECO:0000256" key="5">
    <source>
        <dbReference type="ARBA" id="ARBA00022692"/>
    </source>
</evidence>
<dbReference type="eggNOG" id="COG1502">
    <property type="taxonomic scope" value="Bacteria"/>
</dbReference>
<evidence type="ECO:0000256" key="4">
    <source>
        <dbReference type="ARBA" id="ARBA00022679"/>
    </source>
</evidence>
<organism evidence="15 16">
    <name type="scientific">Weeksella virosa (strain ATCC 43766 / DSM 16922 / JCM 21250 / CCUG 30538 / CDC 9751 / IAM 14551 / NBRC 16016 / NCTC 11634 / CL345/78)</name>
    <dbReference type="NCBI Taxonomy" id="865938"/>
    <lineage>
        <taxon>Bacteria</taxon>
        <taxon>Pseudomonadati</taxon>
        <taxon>Bacteroidota</taxon>
        <taxon>Flavobacteriia</taxon>
        <taxon>Flavobacteriales</taxon>
        <taxon>Weeksellaceae</taxon>
        <taxon>Weeksella</taxon>
    </lineage>
</organism>
<gene>
    <name evidence="15" type="ordered locus">Weevi_1096</name>
</gene>
<dbReference type="Pfam" id="PF13091">
    <property type="entry name" value="PLDc_2"/>
    <property type="match status" value="2"/>
</dbReference>
<dbReference type="Pfam" id="PF13396">
    <property type="entry name" value="PLDc_N"/>
    <property type="match status" value="1"/>
</dbReference>
<dbReference type="AlphaFoldDB" id="F0P2B5"/>
<evidence type="ECO:0000313" key="16">
    <source>
        <dbReference type="Proteomes" id="UP000008641"/>
    </source>
</evidence>
<evidence type="ECO:0000313" key="15">
    <source>
        <dbReference type="EMBL" id="ADX67805.1"/>
    </source>
</evidence>
<name>F0P2B5_WEEVC</name>
<proteinExistence type="predicted"/>
<dbReference type="OrthoDB" id="9762009at2"/>
<keyword evidence="2" id="KW-1003">Cell membrane</keyword>
<dbReference type="RefSeq" id="WP_013598195.1">
    <property type="nucleotide sequence ID" value="NC_015144.1"/>
</dbReference>
<dbReference type="PANTHER" id="PTHR21248">
    <property type="entry name" value="CARDIOLIPIN SYNTHASE"/>
    <property type="match status" value="1"/>
</dbReference>
<dbReference type="InterPro" id="IPR022924">
    <property type="entry name" value="Cardiolipin_synthase"/>
</dbReference>
<evidence type="ECO:0000256" key="1">
    <source>
        <dbReference type="ARBA" id="ARBA00004651"/>
    </source>
</evidence>
<dbReference type="PROSITE" id="PS50035">
    <property type="entry name" value="PLD"/>
    <property type="match status" value="2"/>
</dbReference>
<reference evidence="15 16" key="1">
    <citation type="journal article" date="2011" name="Stand. Genomic Sci.">
        <title>Complete genome sequence of Weeksella virosa type strain (9751).</title>
        <authorList>
            <person name="Lang E."/>
            <person name="Teshima H."/>
            <person name="Lucas S."/>
            <person name="Lapidus A."/>
            <person name="Hammon N."/>
            <person name="Deshpande S."/>
            <person name="Nolan M."/>
            <person name="Cheng J.F."/>
            <person name="Pitluck S."/>
            <person name="Liolios K."/>
            <person name="Pagani I."/>
            <person name="Mikhailova N."/>
            <person name="Ivanova N."/>
            <person name="Mavromatis K."/>
            <person name="Pati A."/>
            <person name="Tapia R."/>
            <person name="Han C."/>
            <person name="Goodwin L."/>
            <person name="Chen A."/>
            <person name="Palaniappan K."/>
            <person name="Land M."/>
            <person name="Hauser L."/>
            <person name="Chang Y.J."/>
            <person name="Jeffries C.D."/>
            <person name="Brambilla E.M."/>
            <person name="Kopitz M."/>
            <person name="Rohde M."/>
            <person name="Goker M."/>
            <person name="Tindall B.J."/>
            <person name="Detter J.C."/>
            <person name="Woyke T."/>
            <person name="Bristow J."/>
            <person name="Eisen J.A."/>
            <person name="Markowitz V."/>
            <person name="Hugenholtz P."/>
            <person name="Klenk H.P."/>
            <person name="Kyrpides N.C."/>
        </authorList>
    </citation>
    <scope>NUCLEOTIDE SEQUENCE [LARGE SCALE GENOMIC DNA]</scope>
    <source>
        <strain evidence="16">ATCC 43766 / DSM 16922 / JCM 21250 / NBRC 16016 / NCTC 11634 / CL345/78</strain>
    </source>
</reference>
<feature type="transmembrane region" description="Helical" evidence="13">
    <location>
        <begin position="18"/>
        <end position="36"/>
    </location>
</feature>
<evidence type="ECO:0000259" key="14">
    <source>
        <dbReference type="PROSITE" id="PS50035"/>
    </source>
</evidence>
<dbReference type="SMART" id="SM00155">
    <property type="entry name" value="PLDc"/>
    <property type="match status" value="2"/>
</dbReference>
<dbReference type="SUPFAM" id="SSF56024">
    <property type="entry name" value="Phospholipase D/nuclease"/>
    <property type="match status" value="2"/>
</dbReference>
<dbReference type="Proteomes" id="UP000008641">
    <property type="component" value="Chromosome"/>
</dbReference>
<dbReference type="HOGENOM" id="CLU_038053_1_2_10"/>
<evidence type="ECO:0000256" key="8">
    <source>
        <dbReference type="ARBA" id="ARBA00023098"/>
    </source>
</evidence>
<evidence type="ECO:0000256" key="11">
    <source>
        <dbReference type="ARBA" id="ARBA00023264"/>
    </source>
</evidence>
<evidence type="ECO:0000256" key="7">
    <source>
        <dbReference type="ARBA" id="ARBA00022989"/>
    </source>
</evidence>
<evidence type="ECO:0000256" key="3">
    <source>
        <dbReference type="ARBA" id="ARBA00022516"/>
    </source>
</evidence>
<feature type="domain" description="PLD phosphodiesterase" evidence="14">
    <location>
        <begin position="227"/>
        <end position="254"/>
    </location>
</feature>
<comment type="subcellular location">
    <subcellularLocation>
        <location evidence="1">Cell membrane</location>
        <topology evidence="1">Multi-pass membrane protein</topology>
    </subcellularLocation>
</comment>